<dbReference type="GO" id="GO:0005524">
    <property type="term" value="F:ATP binding"/>
    <property type="evidence" value="ECO:0007669"/>
    <property type="project" value="UniProtKB-KW"/>
</dbReference>
<dbReference type="InterPro" id="IPR027417">
    <property type="entry name" value="P-loop_NTPase"/>
</dbReference>
<evidence type="ECO:0000256" key="1">
    <source>
        <dbReference type="ARBA" id="ARBA00022448"/>
    </source>
</evidence>
<feature type="domain" description="ABC transporter" evidence="4">
    <location>
        <begin position="4"/>
        <end position="234"/>
    </location>
</feature>
<evidence type="ECO:0000313" key="5">
    <source>
        <dbReference type="EMBL" id="AEH26527.1"/>
    </source>
</evidence>
<name>F8TTL6_9BACT</name>
<dbReference type="Pfam" id="PF00005">
    <property type="entry name" value="ABC_tran"/>
    <property type="match status" value="1"/>
</dbReference>
<evidence type="ECO:0000256" key="2">
    <source>
        <dbReference type="ARBA" id="ARBA00022741"/>
    </source>
</evidence>
<dbReference type="InterPro" id="IPR017871">
    <property type="entry name" value="ABC_transporter-like_CS"/>
</dbReference>
<evidence type="ECO:0000259" key="4">
    <source>
        <dbReference type="PROSITE" id="PS50893"/>
    </source>
</evidence>
<dbReference type="CDD" id="cd03230">
    <property type="entry name" value="ABC_DR_subfamily_A"/>
    <property type="match status" value="1"/>
</dbReference>
<dbReference type="SUPFAM" id="SSF52540">
    <property type="entry name" value="P-loop containing nucleoside triphosphate hydrolases"/>
    <property type="match status" value="1"/>
</dbReference>
<dbReference type="AlphaFoldDB" id="F8TTL6"/>
<dbReference type="Gene3D" id="3.40.50.300">
    <property type="entry name" value="P-loop containing nucleotide triphosphate hydrolases"/>
    <property type="match status" value="1"/>
</dbReference>
<dbReference type="InterPro" id="IPR003439">
    <property type="entry name" value="ABC_transporter-like_ATP-bd"/>
</dbReference>
<dbReference type="InterPro" id="IPR003593">
    <property type="entry name" value="AAA+_ATPase"/>
</dbReference>
<dbReference type="PANTHER" id="PTHR42939">
    <property type="entry name" value="ABC TRANSPORTER ATP-BINDING PROTEIN ALBC-RELATED"/>
    <property type="match status" value="1"/>
</dbReference>
<dbReference type="PROSITE" id="PS00211">
    <property type="entry name" value="ABC_TRANSPORTER_1"/>
    <property type="match status" value="1"/>
</dbReference>
<dbReference type="GO" id="GO:0016887">
    <property type="term" value="F:ATP hydrolysis activity"/>
    <property type="evidence" value="ECO:0007669"/>
    <property type="project" value="InterPro"/>
</dbReference>
<dbReference type="SMART" id="SM00382">
    <property type="entry name" value="AAA"/>
    <property type="match status" value="1"/>
</dbReference>
<reference evidence="5" key="1">
    <citation type="journal article" date="2011" name="FEMS Microbiol. Ecol.">
        <title>Polyketide synthase pathways identified from a metagenomic library are derived from soil Acidobacteria.</title>
        <authorList>
            <person name="Parsley L.C."/>
            <person name="Linneman J."/>
            <person name="Goode A.M."/>
            <person name="Becklund K."/>
            <person name="George I."/>
            <person name="Goodman R.M."/>
            <person name="Lopanik N.B."/>
            <person name="Liles M.R."/>
        </authorList>
    </citation>
    <scope>NUCLEOTIDE SEQUENCE</scope>
</reference>
<dbReference type="InterPro" id="IPR051782">
    <property type="entry name" value="ABC_Transporter_VariousFunc"/>
</dbReference>
<proteinExistence type="predicted"/>
<dbReference type="PROSITE" id="PS50893">
    <property type="entry name" value="ABC_TRANSPORTER_2"/>
    <property type="match status" value="1"/>
</dbReference>
<accession>F8TTL6</accession>
<dbReference type="EMBL" id="JF342592">
    <property type="protein sequence ID" value="AEH26527.1"/>
    <property type="molecule type" value="Genomic_DNA"/>
</dbReference>
<protein>
    <submittedName>
        <fullName evidence="5">ABC transporter-like protein</fullName>
    </submittedName>
</protein>
<keyword evidence="2" id="KW-0547">Nucleotide-binding</keyword>
<keyword evidence="1" id="KW-0813">Transport</keyword>
<evidence type="ECO:0000256" key="3">
    <source>
        <dbReference type="ARBA" id="ARBA00022840"/>
    </source>
</evidence>
<dbReference type="PANTHER" id="PTHR42939:SF1">
    <property type="entry name" value="ABC TRANSPORTER ATP-BINDING PROTEIN ALBC-RELATED"/>
    <property type="match status" value="1"/>
</dbReference>
<keyword evidence="3" id="KW-0067">ATP-binding</keyword>
<sequence>MFELRAHRLSKHFSGVRVVKDVDFAIGPGEIVGYLGPNGSGKTTTARMLAGLLEPSAGHVEYAGRDIRDDVVGFRRHLGYIPEEPYLYPFLSGREYLQLVGRLRELPEAVLAAKIDGFLQLFGLSVAADQAIASYSKGMRQKIVISAALMHDPSVVLFDEPETGLDVTSTLMLRHLVRLLASRGKAILYSSHILEVVERVCDKVIVLHKGDVVANDSIVRLRTLLSQSSLEGVFSELVIREDPEQLAKDLAELSAMSA</sequence>
<organism evidence="5">
    <name type="scientific">uncultured Acidobacteria bacterium A12</name>
    <dbReference type="NCBI Taxonomy" id="1036855"/>
    <lineage>
        <taxon>Bacteria</taxon>
        <taxon>Pseudomonadati</taxon>
        <taxon>Acidobacteriota</taxon>
        <taxon>environmental samples</taxon>
    </lineage>
</organism>